<dbReference type="GO" id="GO:0004565">
    <property type="term" value="F:beta-galactosidase activity"/>
    <property type="evidence" value="ECO:0007669"/>
    <property type="project" value="UniProtKB-ARBA"/>
</dbReference>
<dbReference type="InterPro" id="IPR033132">
    <property type="entry name" value="GH_1_N_CS"/>
</dbReference>
<dbReference type="InterPro" id="IPR017853">
    <property type="entry name" value="GH"/>
</dbReference>
<dbReference type="GO" id="GO:0005975">
    <property type="term" value="P:carbohydrate metabolic process"/>
    <property type="evidence" value="ECO:0007669"/>
    <property type="project" value="InterPro"/>
</dbReference>
<evidence type="ECO:0000256" key="1">
    <source>
        <dbReference type="ARBA" id="ARBA00010838"/>
    </source>
</evidence>
<dbReference type="PANTHER" id="PTHR10353">
    <property type="entry name" value="GLYCOSYL HYDROLASE"/>
    <property type="match status" value="1"/>
</dbReference>
<keyword evidence="4 7" id="KW-0326">Glycosidase</keyword>
<evidence type="ECO:0000256" key="7">
    <source>
        <dbReference type="RuleBase" id="RU004468"/>
    </source>
</evidence>
<keyword evidence="3 7" id="KW-0378">Hydrolase</keyword>
<dbReference type="InterPro" id="IPR018120">
    <property type="entry name" value="Glyco_hydro_1_AS"/>
</dbReference>
<evidence type="ECO:0000256" key="3">
    <source>
        <dbReference type="ARBA" id="ARBA00022801"/>
    </source>
</evidence>
<proteinExistence type="inferred from homology"/>
<dbReference type="PRINTS" id="PR00131">
    <property type="entry name" value="GLHYDRLASE1"/>
</dbReference>
<name>A0A9D5CGW2_9LILI</name>
<keyword evidence="9" id="KW-1185">Reference proteome</keyword>
<dbReference type="GO" id="GO:0033907">
    <property type="term" value="F:beta-D-fucosidase activity"/>
    <property type="evidence" value="ECO:0007669"/>
    <property type="project" value="UniProtKB-ARBA"/>
</dbReference>
<dbReference type="GO" id="GO:0008422">
    <property type="term" value="F:beta-glucosidase activity"/>
    <property type="evidence" value="ECO:0007669"/>
    <property type="project" value="TreeGrafter"/>
</dbReference>
<dbReference type="OrthoDB" id="774279at2759"/>
<organism evidence="8 9">
    <name type="scientific">Dioscorea zingiberensis</name>
    <dbReference type="NCBI Taxonomy" id="325984"/>
    <lineage>
        <taxon>Eukaryota</taxon>
        <taxon>Viridiplantae</taxon>
        <taxon>Streptophyta</taxon>
        <taxon>Embryophyta</taxon>
        <taxon>Tracheophyta</taxon>
        <taxon>Spermatophyta</taxon>
        <taxon>Magnoliopsida</taxon>
        <taxon>Liliopsida</taxon>
        <taxon>Dioscoreales</taxon>
        <taxon>Dioscoreaceae</taxon>
        <taxon>Dioscorea</taxon>
    </lineage>
</organism>
<dbReference type="SUPFAM" id="SSF51445">
    <property type="entry name" value="(Trans)glycosidases"/>
    <property type="match status" value="1"/>
</dbReference>
<comment type="caution">
    <text evidence="8">The sequence shown here is derived from an EMBL/GenBank/DDBJ whole genome shotgun (WGS) entry which is preliminary data.</text>
</comment>
<dbReference type="Pfam" id="PF00232">
    <property type="entry name" value="Glyco_hydro_1"/>
    <property type="match status" value="1"/>
</dbReference>
<evidence type="ECO:0000256" key="5">
    <source>
        <dbReference type="PROSITE-ProRule" id="PRU10055"/>
    </source>
</evidence>
<gene>
    <name evidence="8" type="ORF">J5N97_021031</name>
</gene>
<evidence type="ECO:0000256" key="2">
    <source>
        <dbReference type="ARBA" id="ARBA00022729"/>
    </source>
</evidence>
<keyword evidence="2" id="KW-0732">Signal</keyword>
<dbReference type="InterPro" id="IPR001360">
    <property type="entry name" value="Glyco_hydro_1"/>
</dbReference>
<dbReference type="PROSITE" id="PS00572">
    <property type="entry name" value="GLYCOSYL_HYDROL_F1_1"/>
    <property type="match status" value="1"/>
</dbReference>
<dbReference type="AlphaFoldDB" id="A0A9D5CGW2"/>
<protein>
    <submittedName>
        <fullName evidence="8">Uncharacterized protein</fullName>
    </submittedName>
</protein>
<feature type="active site" description="Nucleophile" evidence="5">
    <location>
        <position position="462"/>
    </location>
</feature>
<dbReference type="Gene3D" id="3.20.20.80">
    <property type="entry name" value="Glycosidases"/>
    <property type="match status" value="1"/>
</dbReference>
<reference evidence="8" key="1">
    <citation type="submission" date="2021-03" db="EMBL/GenBank/DDBJ databases">
        <authorList>
            <person name="Li Z."/>
            <person name="Yang C."/>
        </authorList>
    </citation>
    <scope>NUCLEOTIDE SEQUENCE</scope>
    <source>
        <strain evidence="8">Dzin_1.0</strain>
        <tissue evidence="8">Leaf</tissue>
    </source>
</reference>
<dbReference type="Proteomes" id="UP001085076">
    <property type="component" value="Miscellaneous, Linkage group lg05"/>
</dbReference>
<reference evidence="8" key="2">
    <citation type="journal article" date="2022" name="Hortic Res">
        <title>The genome of Dioscorea zingiberensis sheds light on the biosynthesis, origin and evolution of the medicinally important diosgenin saponins.</title>
        <authorList>
            <person name="Li Y."/>
            <person name="Tan C."/>
            <person name="Li Z."/>
            <person name="Guo J."/>
            <person name="Li S."/>
            <person name="Chen X."/>
            <person name="Wang C."/>
            <person name="Dai X."/>
            <person name="Yang H."/>
            <person name="Song W."/>
            <person name="Hou L."/>
            <person name="Xu J."/>
            <person name="Tong Z."/>
            <person name="Xu A."/>
            <person name="Yuan X."/>
            <person name="Wang W."/>
            <person name="Yang Q."/>
            <person name="Chen L."/>
            <person name="Sun Z."/>
            <person name="Wang K."/>
            <person name="Pan B."/>
            <person name="Chen J."/>
            <person name="Bao Y."/>
            <person name="Liu F."/>
            <person name="Qi X."/>
            <person name="Gang D.R."/>
            <person name="Wen J."/>
            <person name="Li J."/>
        </authorList>
    </citation>
    <scope>NUCLEOTIDE SEQUENCE</scope>
    <source>
        <strain evidence="8">Dzin_1.0</strain>
    </source>
</reference>
<evidence type="ECO:0000313" key="9">
    <source>
        <dbReference type="Proteomes" id="UP001085076"/>
    </source>
</evidence>
<dbReference type="FunFam" id="3.20.20.80:FF:000020">
    <property type="entry name" value="Beta-glucosidase 12"/>
    <property type="match status" value="1"/>
</dbReference>
<evidence type="ECO:0000256" key="6">
    <source>
        <dbReference type="RuleBase" id="RU003690"/>
    </source>
</evidence>
<comment type="similarity">
    <text evidence="1 6">Belongs to the glycosyl hydrolase 1 family.</text>
</comment>
<evidence type="ECO:0000313" key="8">
    <source>
        <dbReference type="EMBL" id="KAJ0973072.1"/>
    </source>
</evidence>
<dbReference type="EMBL" id="JAGGNH010000005">
    <property type="protein sequence ID" value="KAJ0973072.1"/>
    <property type="molecule type" value="Genomic_DNA"/>
</dbReference>
<dbReference type="PROSITE" id="PS00653">
    <property type="entry name" value="GLYCOSYL_HYDROL_F1_2"/>
    <property type="match status" value="1"/>
</dbReference>
<accession>A0A9D5CGW2</accession>
<sequence>MASLLLAQPLFNSASTNSLSSSSSPLTKGIPWVSLVGKASRSLPIPASNNKPRNTNAPIVCLRGGTVPVQPSSETEASVAFGRKSFPPDFAFGAATAAYQVEGAWNEGGRGPSIWDTYTQQHPERIDDRSNGNVTADSYHRYKDDVKLLKDMNMDSYRFSISWSRILPKGSLKGGINQEGIKYYNNLINELLKNGITPYVTLFHWDVPQALEDEYGGFLSKNIMNDFKDYCEVCFKEFGDRVKHWITLNEPWTFSSMGYGLGRHAPGRCSSILGCSVGDSIVEPYIVTHNLLLAHGAAAKLYKDKYQAKQGGLVGITLVCMWYRPYDESHRHMEAATRALDFMLAWYMEPLVHGDYPFNMKAIVRNRLPTFSKEEEEMIKGSYDFIGINYYTARYARCVSFSVDETPFLHINEAYAEQLEEKDGVPIGQSNGSWIYVYPRGLKDLLLYIRKRFENPAIYITENGISSVEKTDDKTKDEELADDMRKHYLSVHIAEIREAIREGANVLTGGEKEKEILTVRRSLSRSTAGRGRLQRMAALPLLVSGVESCRLYSSVIPHGHQRSSSVFVQVTDDEQRDRRRGP</sequence>
<evidence type="ECO:0000256" key="4">
    <source>
        <dbReference type="ARBA" id="ARBA00023295"/>
    </source>
</evidence>
<dbReference type="PANTHER" id="PTHR10353:SF137">
    <property type="entry name" value="MYROSINASE 3-RELATED"/>
    <property type="match status" value="1"/>
</dbReference>